<dbReference type="RefSeq" id="WP_006036330.1">
    <property type="nucleotide sequence ID" value="NZ_AEDD01000001.1"/>
</dbReference>
<proteinExistence type="predicted"/>
<dbReference type="EMBL" id="AEDD01000001">
    <property type="protein sequence ID" value="EFM12802.1"/>
    <property type="molecule type" value="Genomic_DNA"/>
</dbReference>
<protein>
    <recommendedName>
        <fullName evidence="5">Membrane-bound metallopeptidase</fullName>
    </recommendedName>
</protein>
<evidence type="ECO:0000313" key="3">
    <source>
        <dbReference type="EMBL" id="EFM12802.1"/>
    </source>
</evidence>
<accession>E0I3D8</accession>
<keyword evidence="1" id="KW-0175">Coiled coil</keyword>
<feature type="chain" id="PRO_5003136061" description="Membrane-bound metallopeptidase" evidence="2">
    <location>
        <begin position="28"/>
        <end position="360"/>
    </location>
</feature>
<organism evidence="3 4">
    <name type="scientific">Paenibacillus curdlanolyticus YK9</name>
    <dbReference type="NCBI Taxonomy" id="717606"/>
    <lineage>
        <taxon>Bacteria</taxon>
        <taxon>Bacillati</taxon>
        <taxon>Bacillota</taxon>
        <taxon>Bacilli</taxon>
        <taxon>Bacillales</taxon>
        <taxon>Paenibacillaceae</taxon>
        <taxon>Paenibacillus</taxon>
    </lineage>
</organism>
<dbReference type="AlphaFoldDB" id="E0I3D8"/>
<keyword evidence="2" id="KW-0732">Signal</keyword>
<evidence type="ECO:0000313" key="4">
    <source>
        <dbReference type="Proteomes" id="UP000005387"/>
    </source>
</evidence>
<dbReference type="OrthoDB" id="2657928at2"/>
<dbReference type="Proteomes" id="UP000005387">
    <property type="component" value="Unassembled WGS sequence"/>
</dbReference>
<evidence type="ECO:0000256" key="2">
    <source>
        <dbReference type="SAM" id="SignalP"/>
    </source>
</evidence>
<name>E0I3D8_9BACL</name>
<dbReference type="STRING" id="717606.PaecuDRAFT_0313"/>
<feature type="signal peptide" evidence="2">
    <location>
        <begin position="1"/>
        <end position="27"/>
    </location>
</feature>
<keyword evidence="4" id="KW-1185">Reference proteome</keyword>
<gene>
    <name evidence="3" type="ORF">PaecuDRAFT_0313</name>
</gene>
<dbReference type="eggNOG" id="COG1196">
    <property type="taxonomic scope" value="Bacteria"/>
</dbReference>
<evidence type="ECO:0000256" key="1">
    <source>
        <dbReference type="SAM" id="Coils"/>
    </source>
</evidence>
<dbReference type="Gene3D" id="6.10.250.3150">
    <property type="match status" value="1"/>
</dbReference>
<reference evidence="3 4" key="1">
    <citation type="submission" date="2010-07" db="EMBL/GenBank/DDBJ databases">
        <title>The draft genome of Paenibacillus curdlanolyticus YK9.</title>
        <authorList>
            <consortium name="US DOE Joint Genome Institute (JGI-PGF)"/>
            <person name="Lucas S."/>
            <person name="Copeland A."/>
            <person name="Lapidus A."/>
            <person name="Cheng J.-F."/>
            <person name="Bruce D."/>
            <person name="Goodwin L."/>
            <person name="Pitluck S."/>
            <person name="Land M.L."/>
            <person name="Hauser L."/>
            <person name="Chang Y.-J."/>
            <person name="Jeffries C."/>
            <person name="Anderson I.J."/>
            <person name="Johnson E."/>
            <person name="Loganathan U."/>
            <person name="Mulhopadhyay B."/>
            <person name="Kyrpides N."/>
            <person name="Woyke T.J."/>
        </authorList>
    </citation>
    <scope>NUCLEOTIDE SEQUENCE [LARGE SCALE GENOMIC DNA]</scope>
    <source>
        <strain evidence="3 4">YK9</strain>
    </source>
</reference>
<evidence type="ECO:0008006" key="5">
    <source>
        <dbReference type="Google" id="ProtNLM"/>
    </source>
</evidence>
<sequence>MPALLRRAAVLALAIIVFFGQTVGAAAALTPAEQAIKELLEKSLSVVEIDKEIARVQTKQTQLEASLSDTSARISQQEQSAAKQREQAGKVLRSYYMGERDWLLAALFSFHSLQQWFMLLDYMDLILSRDREVLERYAEQTLALRKQYDRQAEEKDKLAETEAVLRKQRERVEKLQQEMDITLEGRSDADKLRLMMEEMNQYWNNVGLSEVRTYFKALSDAMQHLPDWVQDHKEMLEIDGFEYTLRIPEQALNDFLREQNELFNKFAFQFKDGQVIASGERDGISVEVAGSYTIETEPSSIQFHVQSLTFNDLALPDTTRQDLEKQFDLNFYPQKIVSFLTAKSVSIENGELILILKVKL</sequence>
<feature type="coiled-coil region" evidence="1">
    <location>
        <begin position="134"/>
        <end position="185"/>
    </location>
</feature>